<evidence type="ECO:0000313" key="10">
    <source>
        <dbReference type="EMBL" id="CDN40820.1"/>
    </source>
</evidence>
<dbReference type="GO" id="GO:0005506">
    <property type="term" value="F:iron ion binding"/>
    <property type="evidence" value="ECO:0007669"/>
    <property type="project" value="InterPro"/>
</dbReference>
<dbReference type="SUPFAM" id="SSF51717">
    <property type="entry name" value="Dihydropteroate synthetase-like"/>
    <property type="match status" value="1"/>
</dbReference>
<dbReference type="InterPro" id="IPR045854">
    <property type="entry name" value="NO2/SO3_Rdtase_4Fe4S_sf"/>
</dbReference>
<evidence type="ECO:0000256" key="3">
    <source>
        <dbReference type="ARBA" id="ARBA00022723"/>
    </source>
</evidence>
<keyword evidence="2" id="KW-0004">4Fe-4S</keyword>
<evidence type="ECO:0000256" key="2">
    <source>
        <dbReference type="ARBA" id="ARBA00022485"/>
    </source>
</evidence>
<dbReference type="NCBIfam" id="TIGR00612">
    <property type="entry name" value="ispG_gcpE"/>
    <property type="match status" value="1"/>
</dbReference>
<keyword evidence="11" id="KW-1185">Reference proteome</keyword>
<evidence type="ECO:0000256" key="5">
    <source>
        <dbReference type="ARBA" id="ARBA00023004"/>
    </source>
</evidence>
<keyword evidence="3" id="KW-0479">Metal-binding</keyword>
<dbReference type="InterPro" id="IPR011005">
    <property type="entry name" value="Dihydropteroate_synth-like_sf"/>
</dbReference>
<gene>
    <name evidence="10" type="ORF">MAMA39_07030</name>
</gene>
<feature type="domain" description="IspG TIM-barrel" evidence="8">
    <location>
        <begin position="1"/>
        <end position="219"/>
    </location>
</feature>
<reference evidence="10 11" key="1">
    <citation type="journal article" date="2015" name="Clin. Infect. Dis.">
        <title>Genomic Investigations unmask Mycoplasma amphoriforme, a new respiratory pathogen.</title>
        <authorList>
            <person name="Gillespie S.H."/>
            <person name="Ling C.L."/>
            <person name="Oravcova K."/>
            <person name="Pinheiro M."/>
            <person name="Wells L."/>
            <person name="Bryant J.M."/>
            <person name="McHugh T.D."/>
            <person name="Bebear C."/>
            <person name="Webster D."/>
            <person name="Harris S.R."/>
            <person name="Seth-Smith H.M."/>
            <person name="Thomson N.R."/>
        </authorList>
    </citation>
    <scope>NUCLEOTIDE SEQUENCE [LARGE SCALE GENOMIC DNA]</scope>
    <source>
        <strain evidence="10 11">A39</strain>
    </source>
</reference>
<dbReference type="PIRSF" id="PIRSF004640">
    <property type="entry name" value="IspG"/>
    <property type="match status" value="1"/>
</dbReference>
<feature type="domain" description="IspG C-terminal" evidence="9">
    <location>
        <begin position="234"/>
        <end position="320"/>
    </location>
</feature>
<protein>
    <recommendedName>
        <fullName evidence="12">1-hydroxy-2-methyl-2-(E)-butenyl 4-diphosphate synthase</fullName>
    </recommendedName>
</protein>
<dbReference type="NCBIfam" id="NF001540">
    <property type="entry name" value="PRK00366.1"/>
    <property type="match status" value="1"/>
</dbReference>
<dbReference type="GO" id="GO:0046429">
    <property type="term" value="F:4-hydroxy-3-methylbut-2-en-1-yl diphosphate synthase activity (ferredoxin)"/>
    <property type="evidence" value="ECO:0007669"/>
    <property type="project" value="InterPro"/>
</dbReference>
<dbReference type="GO" id="GO:0051539">
    <property type="term" value="F:4 iron, 4 sulfur cluster binding"/>
    <property type="evidence" value="ECO:0007669"/>
    <property type="project" value="UniProtKB-KW"/>
</dbReference>
<dbReference type="Gene3D" id="3.30.413.10">
    <property type="entry name" value="Sulfite Reductase Hemoprotein, domain 1"/>
    <property type="match status" value="1"/>
</dbReference>
<keyword evidence="5" id="KW-0408">Iron</keyword>
<dbReference type="InterPro" id="IPR058579">
    <property type="entry name" value="IspG_C"/>
</dbReference>
<evidence type="ECO:0000256" key="4">
    <source>
        <dbReference type="ARBA" id="ARBA00023002"/>
    </source>
</evidence>
<evidence type="ECO:0000259" key="9">
    <source>
        <dbReference type="Pfam" id="PF26540"/>
    </source>
</evidence>
<keyword evidence="6" id="KW-0411">Iron-sulfur</keyword>
<dbReference type="Proteomes" id="UP000261764">
    <property type="component" value="Chromosome I"/>
</dbReference>
<keyword evidence="4" id="KW-0560">Oxidoreductase</keyword>
<proteinExistence type="predicted"/>
<dbReference type="KEGG" id="mamp:MAMA39_07030"/>
<comment type="cofactor">
    <cofactor evidence="1">
        <name>[4Fe-4S] cluster</name>
        <dbReference type="ChEBI" id="CHEBI:49883"/>
    </cofactor>
</comment>
<dbReference type="InterPro" id="IPR016425">
    <property type="entry name" value="IspG_bac"/>
</dbReference>
<sequence>MTTAKTKKIKTCLAQINSLVNEGADFVRVAVFDDADAKAIRQVVLQVPCPIIADIHFNPDYAIASIKAGVAKIRLNPGNINNQKKLQEIVNLANQKNIPIRVGVNSGSLPFDLMTKFGVTAKAMNLAARRYCKMMNNLGFNNIVISLKTSTPMLSIEVYEMGARIFQYPMHLGITEAGTVLNGAIKSVAGLTPLLLKGIGDTIRISLASDPVEEIKVAKRLLNSLRLYDNLVDVVACPTCGRLNLDMLPIVDEIEEYVKNMAFPLRVSILGCTVNGPGEAKEADIGIAGGAGKGILFRKGVAVKSVPEKDLVSELKKMIDEEYEKYLNKLNNQK</sequence>
<accession>A0A292IIV6</accession>
<evidence type="ECO:0000256" key="7">
    <source>
        <dbReference type="ARBA" id="ARBA00023229"/>
    </source>
</evidence>
<dbReference type="InterPro" id="IPR004588">
    <property type="entry name" value="IspG_bac-typ"/>
</dbReference>
<dbReference type="AlphaFoldDB" id="A0A292IIV6"/>
<dbReference type="InterPro" id="IPR058578">
    <property type="entry name" value="IspG_TIM"/>
</dbReference>
<dbReference type="GO" id="GO:0016114">
    <property type="term" value="P:terpenoid biosynthetic process"/>
    <property type="evidence" value="ECO:0007669"/>
    <property type="project" value="InterPro"/>
</dbReference>
<dbReference type="PANTHER" id="PTHR30454:SF0">
    <property type="entry name" value="4-HYDROXY-3-METHYLBUT-2-EN-1-YL DIPHOSPHATE SYNTHASE (FERREDOXIN), CHLOROPLASTIC"/>
    <property type="match status" value="1"/>
</dbReference>
<name>A0A292IIV6_9MOLU</name>
<dbReference type="EMBL" id="HG937516">
    <property type="protein sequence ID" value="CDN40820.1"/>
    <property type="molecule type" value="Genomic_DNA"/>
</dbReference>
<dbReference type="Gene3D" id="3.20.20.20">
    <property type="entry name" value="Dihydropteroate synthase-like"/>
    <property type="match status" value="1"/>
</dbReference>
<evidence type="ECO:0008006" key="12">
    <source>
        <dbReference type="Google" id="ProtNLM"/>
    </source>
</evidence>
<dbReference type="GO" id="GO:0019288">
    <property type="term" value="P:isopentenyl diphosphate biosynthetic process, methylerythritol 4-phosphate pathway"/>
    <property type="evidence" value="ECO:0007669"/>
    <property type="project" value="TreeGrafter"/>
</dbReference>
<keyword evidence="7" id="KW-0414">Isoprene biosynthesis</keyword>
<dbReference type="Pfam" id="PF04551">
    <property type="entry name" value="GcpE"/>
    <property type="match status" value="1"/>
</dbReference>
<evidence type="ECO:0000256" key="1">
    <source>
        <dbReference type="ARBA" id="ARBA00001966"/>
    </source>
</evidence>
<evidence type="ECO:0000256" key="6">
    <source>
        <dbReference type="ARBA" id="ARBA00023014"/>
    </source>
</evidence>
<dbReference type="SUPFAM" id="SSF56014">
    <property type="entry name" value="Nitrite and sulphite reductase 4Fe-4S domain-like"/>
    <property type="match status" value="1"/>
</dbReference>
<evidence type="ECO:0000259" key="8">
    <source>
        <dbReference type="Pfam" id="PF04551"/>
    </source>
</evidence>
<dbReference type="Pfam" id="PF26540">
    <property type="entry name" value="GcpE_C"/>
    <property type="match status" value="1"/>
</dbReference>
<evidence type="ECO:0000313" key="11">
    <source>
        <dbReference type="Proteomes" id="UP000261764"/>
    </source>
</evidence>
<dbReference type="PANTHER" id="PTHR30454">
    <property type="entry name" value="4-HYDROXY-3-METHYLBUT-2-EN-1-YL DIPHOSPHATE SYNTHASE"/>
    <property type="match status" value="1"/>
</dbReference>
<organism evidence="10 11">
    <name type="scientific">Mycoplasma amphoriforme A39</name>
    <dbReference type="NCBI Taxonomy" id="572419"/>
    <lineage>
        <taxon>Bacteria</taxon>
        <taxon>Bacillati</taxon>
        <taxon>Mycoplasmatota</taxon>
        <taxon>Mollicutes</taxon>
        <taxon>Mycoplasmataceae</taxon>
        <taxon>Mycoplasma</taxon>
    </lineage>
</organism>